<dbReference type="EMBL" id="CAJPWZ010000173">
    <property type="protein sequence ID" value="CAG2187583.1"/>
    <property type="molecule type" value="Genomic_DNA"/>
</dbReference>
<accession>A0A8S3PYC6</accession>
<evidence type="ECO:0000313" key="2">
    <source>
        <dbReference type="EMBL" id="CAG2187583.1"/>
    </source>
</evidence>
<protein>
    <submittedName>
        <fullName evidence="2">Uncharacterized protein</fullName>
    </submittedName>
</protein>
<proteinExistence type="predicted"/>
<dbReference type="PANTHER" id="PTHR47018">
    <property type="entry name" value="CXC DOMAIN-CONTAINING PROTEIN-RELATED"/>
    <property type="match status" value="1"/>
</dbReference>
<name>A0A8S3PYC6_MYTED</name>
<gene>
    <name evidence="2" type="ORF">MEDL_3023</name>
</gene>
<dbReference type="Proteomes" id="UP000683360">
    <property type="component" value="Unassembled WGS sequence"/>
</dbReference>
<evidence type="ECO:0000313" key="3">
    <source>
        <dbReference type="Proteomes" id="UP000683360"/>
    </source>
</evidence>
<dbReference type="AlphaFoldDB" id="A0A8S3PYC6"/>
<sequence length="888" mass="100680">MSKRVKFLNPDAQSSSSEAMKELNWEECIFCQEKTSESLQCPANIRRSDIEVGAGYRTLESMLNRCQSINWFPTQIMFNQFIHEKGIAFKLQQMEAKWHKTCRNKYTEMKIERHENIKRKLESGSEETSGKITRQSIGCSTVTMTHDCFFCGESSGELHKVATFGIDSNVRKYALEVQDTVLLAKLSAGDMISQEAIILAAIPDLEAHKQGRDVLLIFNEDIGKAIKQALASNYDDDAIILSKAAKIVRKDMMETNTSFRGFFETDCQKKSVPQSLKTLIGMILGGPNIETQSGNFIEAQCTLTIAQLLQFNFSVRRRKESSMQSSHSTDREPPLPTYLGLLIHAETRKRGLVDKLYDLGLSISYDRIMQLSTALGNSICESFNTENVVCPAKLRNGIFTSAAIDNIDHNPSSTTAQGSLHGTAISLFQHPVKEGDGLERLIPPIALSAASYEHLKPLPESYTVVPPVVLPKEKSEIPLLNGSLVADGTSISTALNLEYRWLKHVYDNIAADDTEDMEYSWAAFHANRLEGDSDTLIDISSLLPLFQEEAKSVAMIRHAMNVIMNNRWMVSGPEIARVINEFESAQERIKKDQSKGPDLRHHEQVKSRQDTFSRQVKAFCSVLEEMGNPFMEQSDDLLILDTRDIVDPRVAETVRKVEEIGKEQFNKFVTERLQSNTKSIYEPIKQNKLFMFSRQQPKTDSKEKQQISSLKQTCSLFSQLYVSCQVRNGDLVEFFRHENQAYPPSLSQFGELRHGSKSDLLVQLERITESVNEAPRVDALVIDGAALINMLKPRGSNTFESYCKDIVVPYIRGQLLSVRRIDMVWDEYIQDSLKADEGKVLEGEFCLILKYLEIGKLFYELMKTRRNCSHLYLNSWYPGTLCLMRRSR</sequence>
<reference evidence="2" key="1">
    <citation type="submission" date="2021-03" db="EMBL/GenBank/DDBJ databases">
        <authorList>
            <person name="Bekaert M."/>
        </authorList>
    </citation>
    <scope>NUCLEOTIDE SEQUENCE</scope>
</reference>
<evidence type="ECO:0000256" key="1">
    <source>
        <dbReference type="SAM" id="MobiDB-lite"/>
    </source>
</evidence>
<comment type="caution">
    <text evidence="2">The sequence shown here is derived from an EMBL/GenBank/DDBJ whole genome shotgun (WGS) entry which is preliminary data.</text>
</comment>
<dbReference type="OrthoDB" id="7387685at2759"/>
<keyword evidence="3" id="KW-1185">Reference proteome</keyword>
<feature type="region of interest" description="Disordered" evidence="1">
    <location>
        <begin position="589"/>
        <end position="610"/>
    </location>
</feature>
<organism evidence="2 3">
    <name type="scientific">Mytilus edulis</name>
    <name type="common">Blue mussel</name>
    <dbReference type="NCBI Taxonomy" id="6550"/>
    <lineage>
        <taxon>Eukaryota</taxon>
        <taxon>Metazoa</taxon>
        <taxon>Spiralia</taxon>
        <taxon>Lophotrochozoa</taxon>
        <taxon>Mollusca</taxon>
        <taxon>Bivalvia</taxon>
        <taxon>Autobranchia</taxon>
        <taxon>Pteriomorphia</taxon>
        <taxon>Mytilida</taxon>
        <taxon>Mytiloidea</taxon>
        <taxon>Mytilidae</taxon>
        <taxon>Mytilinae</taxon>
        <taxon>Mytilus</taxon>
    </lineage>
</organism>